<feature type="transmembrane region" description="Helical" evidence="1">
    <location>
        <begin position="92"/>
        <end position="112"/>
    </location>
</feature>
<comment type="caution">
    <text evidence="3">The sequence shown here is derived from an EMBL/GenBank/DDBJ whole genome shotgun (WGS) entry which is preliminary data.</text>
</comment>
<evidence type="ECO:0000313" key="4">
    <source>
        <dbReference type="Proteomes" id="UP000011988"/>
    </source>
</evidence>
<feature type="transmembrane region" description="Helical" evidence="1">
    <location>
        <begin position="292"/>
        <end position="310"/>
    </location>
</feature>
<evidence type="ECO:0000259" key="2">
    <source>
        <dbReference type="SMART" id="SM00014"/>
    </source>
</evidence>
<keyword evidence="1" id="KW-1133">Transmembrane helix</keyword>
<evidence type="ECO:0000313" key="3">
    <source>
        <dbReference type="EMBL" id="EMJ92582.1"/>
    </source>
</evidence>
<dbReference type="PATRIC" id="fig|1218565.3.peg.3531"/>
<proteinExistence type="predicted"/>
<feature type="transmembrane region" description="Helical" evidence="1">
    <location>
        <begin position="252"/>
        <end position="271"/>
    </location>
</feature>
<dbReference type="Pfam" id="PF01569">
    <property type="entry name" value="PAP2"/>
    <property type="match status" value="1"/>
</dbReference>
<dbReference type="Proteomes" id="UP000011988">
    <property type="component" value="Unassembled WGS sequence"/>
</dbReference>
<keyword evidence="1" id="KW-0812">Transmembrane</keyword>
<feature type="transmembrane region" description="Helical" evidence="1">
    <location>
        <begin position="160"/>
        <end position="178"/>
    </location>
</feature>
<organism evidence="3 4">
    <name type="scientific">Leptospira alstonii serovar Sichuan str. 79601</name>
    <dbReference type="NCBI Taxonomy" id="1218565"/>
    <lineage>
        <taxon>Bacteria</taxon>
        <taxon>Pseudomonadati</taxon>
        <taxon>Spirochaetota</taxon>
        <taxon>Spirochaetia</taxon>
        <taxon>Leptospirales</taxon>
        <taxon>Leptospiraceae</taxon>
        <taxon>Leptospira</taxon>
    </lineage>
</organism>
<protein>
    <submittedName>
        <fullName evidence="3">PAP2 family protein</fullName>
    </submittedName>
</protein>
<feature type="transmembrane region" description="Helical" evidence="1">
    <location>
        <begin position="223"/>
        <end position="240"/>
    </location>
</feature>
<evidence type="ECO:0000256" key="1">
    <source>
        <dbReference type="SAM" id="Phobius"/>
    </source>
</evidence>
<dbReference type="PANTHER" id="PTHR14969:SF13">
    <property type="entry name" value="AT30094P"/>
    <property type="match status" value="1"/>
</dbReference>
<reference evidence="3 4" key="1">
    <citation type="submission" date="2013-01" db="EMBL/GenBank/DDBJ databases">
        <authorList>
            <person name="Harkins D.M."/>
            <person name="Durkin A.S."/>
            <person name="Brinkac L.M."/>
            <person name="Haft D.H."/>
            <person name="Selengut J.D."/>
            <person name="Sanka R."/>
            <person name="DePew J."/>
            <person name="Purushe J."/>
            <person name="Galloway R.L."/>
            <person name="Vinetz J.M."/>
            <person name="Sutton G.G."/>
            <person name="Nierman W.C."/>
            <person name="Fouts D.E."/>
        </authorList>
    </citation>
    <scope>NUCLEOTIDE SEQUENCE [LARGE SCALE GENOMIC DNA]</scope>
    <source>
        <strain evidence="3 4">79601</strain>
    </source>
</reference>
<name>M6CKY0_9LEPT</name>
<dbReference type="InterPro" id="IPR000326">
    <property type="entry name" value="PAP2/HPO"/>
</dbReference>
<feature type="transmembrane region" description="Helical" evidence="1">
    <location>
        <begin position="132"/>
        <end position="153"/>
    </location>
</feature>
<dbReference type="PANTHER" id="PTHR14969">
    <property type="entry name" value="SPHINGOSINE-1-PHOSPHATE PHOSPHOHYDROLASE"/>
    <property type="match status" value="1"/>
</dbReference>
<feature type="transmembrane region" description="Helical" evidence="1">
    <location>
        <begin position="322"/>
        <end position="341"/>
    </location>
</feature>
<dbReference type="SUPFAM" id="SSF48317">
    <property type="entry name" value="Acid phosphatase/Vanadium-dependent haloperoxidase"/>
    <property type="match status" value="1"/>
</dbReference>
<dbReference type="EMBL" id="ANIK01000083">
    <property type="protein sequence ID" value="EMJ92582.1"/>
    <property type="molecule type" value="Genomic_DNA"/>
</dbReference>
<dbReference type="InterPro" id="IPR036938">
    <property type="entry name" value="PAP2/HPO_sf"/>
</dbReference>
<feature type="domain" description="Phosphatidic acid phosphatase type 2/haloperoxidase" evidence="2">
    <location>
        <begin position="89"/>
        <end position="199"/>
    </location>
</feature>
<sequence>MYRIESNPSSWIFRIEDRFKIKLGETRRVSTNIGWLGDPFWFGETFLQALRGTSLDPVLSVFTLIFHYLGETVFFMTLLSFVYVFIDRKLGIRLGVGLLTTAIFNAILKVWFESPRPTLPWHGPGKLTELSYGFPSGHVQTSVVIWGLIFLHVKNKTIRSISLFVLMFMPFARMYGGVHYPGDVLGGFIFGLIGLTTIEFVFKSFPELESPKAFAGQTYSKTKTFILFLVVLTLPSVLLYSNGSAFEKIKSYENVISASGALGGFAIGILLSKYHNLEWEKPDRVSEAIRRAVVLTLGIFLLYVLPGILVQKFLPENPVARYLRYGIVSSYIAFFSVYITVRWKGKADLKK</sequence>
<dbReference type="SMART" id="SM00014">
    <property type="entry name" value="acidPPc"/>
    <property type="match status" value="1"/>
</dbReference>
<dbReference type="Gene3D" id="1.20.144.10">
    <property type="entry name" value="Phosphatidic acid phosphatase type 2/haloperoxidase"/>
    <property type="match status" value="1"/>
</dbReference>
<accession>M6CKY0</accession>
<keyword evidence="1" id="KW-0472">Membrane</keyword>
<gene>
    <name evidence="3" type="ORF">LEP1GSC194_0682</name>
</gene>
<feature type="transmembrane region" description="Helical" evidence="1">
    <location>
        <begin position="65"/>
        <end position="85"/>
    </location>
</feature>
<dbReference type="AlphaFoldDB" id="M6CKY0"/>
<feature type="transmembrane region" description="Helical" evidence="1">
    <location>
        <begin position="184"/>
        <end position="202"/>
    </location>
</feature>